<evidence type="ECO:0000256" key="2">
    <source>
        <dbReference type="ARBA" id="ARBA00007614"/>
    </source>
</evidence>
<evidence type="ECO:0000313" key="13">
    <source>
        <dbReference type="Proteomes" id="UP000177751"/>
    </source>
</evidence>
<dbReference type="AlphaFoldDB" id="A0A1G2JDV0"/>
<keyword evidence="8" id="KW-0067">ATP-binding</keyword>
<dbReference type="SUPFAM" id="SSF53633">
    <property type="entry name" value="Carbamate kinase-like"/>
    <property type="match status" value="1"/>
</dbReference>
<dbReference type="InterPro" id="IPR001048">
    <property type="entry name" value="Asp/Glu/Uridylate_kinase"/>
</dbReference>
<organism evidence="12 13">
    <name type="scientific">Candidatus Staskawiczbacteria bacterium RIFOXYC1_FULL_38_18</name>
    <dbReference type="NCBI Taxonomy" id="1802229"/>
    <lineage>
        <taxon>Bacteria</taxon>
        <taxon>Candidatus Staskawicziibacteriota</taxon>
    </lineage>
</organism>
<dbReference type="NCBIfam" id="TIGR02076">
    <property type="entry name" value="pyrH_arch"/>
    <property type="match status" value="1"/>
</dbReference>
<dbReference type="STRING" id="1802229.A2401_00875"/>
<keyword evidence="6" id="KW-0547">Nucleotide-binding</keyword>
<keyword evidence="4" id="KW-0963">Cytoplasm</keyword>
<evidence type="ECO:0000256" key="10">
    <source>
        <dbReference type="ARBA" id="ARBA00032092"/>
    </source>
</evidence>
<name>A0A1G2JDV0_9BACT</name>
<dbReference type="Proteomes" id="UP000177751">
    <property type="component" value="Unassembled WGS sequence"/>
</dbReference>
<evidence type="ECO:0000256" key="8">
    <source>
        <dbReference type="ARBA" id="ARBA00022840"/>
    </source>
</evidence>
<keyword evidence="7" id="KW-0418">Kinase</keyword>
<dbReference type="EC" id="2.7.4.22" evidence="3"/>
<dbReference type="PANTHER" id="PTHR42833:SF4">
    <property type="entry name" value="URIDYLATE KINASE PUMPKIN, CHLOROPLASTIC"/>
    <property type="match status" value="1"/>
</dbReference>
<evidence type="ECO:0000256" key="1">
    <source>
        <dbReference type="ARBA" id="ARBA00004791"/>
    </source>
</evidence>
<dbReference type="GO" id="GO:0006225">
    <property type="term" value="P:UDP biosynthetic process"/>
    <property type="evidence" value="ECO:0007669"/>
    <property type="project" value="TreeGrafter"/>
</dbReference>
<dbReference type="InterPro" id="IPR036393">
    <property type="entry name" value="AceGlu_kinase-like_sf"/>
</dbReference>
<dbReference type="GO" id="GO:0005524">
    <property type="term" value="F:ATP binding"/>
    <property type="evidence" value="ECO:0007669"/>
    <property type="project" value="UniProtKB-KW"/>
</dbReference>
<evidence type="ECO:0000256" key="5">
    <source>
        <dbReference type="ARBA" id="ARBA00022679"/>
    </source>
</evidence>
<keyword evidence="9" id="KW-0665">Pyrimidine biosynthesis</keyword>
<dbReference type="InterPro" id="IPR011818">
    <property type="entry name" value="Uridylate_kinase_arch/spir"/>
</dbReference>
<comment type="caution">
    <text evidence="12">The sequence shown here is derived from an EMBL/GenBank/DDBJ whole genome shotgun (WGS) entry which is preliminary data.</text>
</comment>
<keyword evidence="5" id="KW-0808">Transferase</keyword>
<dbReference type="Gene3D" id="3.40.1160.10">
    <property type="entry name" value="Acetylglutamate kinase-like"/>
    <property type="match status" value="1"/>
</dbReference>
<accession>A0A1G2JDV0</accession>
<evidence type="ECO:0000259" key="11">
    <source>
        <dbReference type="Pfam" id="PF00696"/>
    </source>
</evidence>
<comment type="similarity">
    <text evidence="2">Belongs to the UMP kinase family.</text>
</comment>
<evidence type="ECO:0000256" key="3">
    <source>
        <dbReference type="ARBA" id="ARBA00012899"/>
    </source>
</evidence>
<reference evidence="12 13" key="1">
    <citation type="journal article" date="2016" name="Nat. Commun.">
        <title>Thousands of microbial genomes shed light on interconnected biogeochemical processes in an aquifer system.</title>
        <authorList>
            <person name="Anantharaman K."/>
            <person name="Brown C.T."/>
            <person name="Hug L.A."/>
            <person name="Sharon I."/>
            <person name="Castelle C.J."/>
            <person name="Probst A.J."/>
            <person name="Thomas B.C."/>
            <person name="Singh A."/>
            <person name="Wilkins M.J."/>
            <person name="Karaoz U."/>
            <person name="Brodie E.L."/>
            <person name="Williams K.H."/>
            <person name="Hubbard S.S."/>
            <person name="Banfield J.F."/>
        </authorList>
    </citation>
    <scope>NUCLEOTIDE SEQUENCE [LARGE SCALE GENOMIC DNA]</scope>
</reference>
<dbReference type="GO" id="GO:0033862">
    <property type="term" value="F:UMP kinase activity"/>
    <property type="evidence" value="ECO:0007669"/>
    <property type="project" value="UniProtKB-EC"/>
</dbReference>
<evidence type="ECO:0000256" key="9">
    <source>
        <dbReference type="ARBA" id="ARBA00022975"/>
    </source>
</evidence>
<dbReference type="EMBL" id="MHPP01000004">
    <property type="protein sequence ID" value="OGZ85299.1"/>
    <property type="molecule type" value="Genomic_DNA"/>
</dbReference>
<evidence type="ECO:0000256" key="7">
    <source>
        <dbReference type="ARBA" id="ARBA00022777"/>
    </source>
</evidence>
<feature type="domain" description="Aspartate/glutamate/uridylate kinase" evidence="11">
    <location>
        <begin position="6"/>
        <end position="204"/>
    </location>
</feature>
<protein>
    <recommendedName>
        <fullName evidence="3">UMP kinase</fullName>
        <ecNumber evidence="3">2.7.4.22</ecNumber>
    </recommendedName>
    <alternativeName>
        <fullName evidence="10">Uridine monophosphate kinase</fullName>
    </alternativeName>
</protein>
<evidence type="ECO:0000256" key="4">
    <source>
        <dbReference type="ARBA" id="ARBA00022490"/>
    </source>
</evidence>
<comment type="pathway">
    <text evidence="1">Pyrimidine metabolism; CTP biosynthesis via de novo pathway; UDP from UMP (UMPK route): step 1/1.</text>
</comment>
<evidence type="ECO:0000313" key="12">
    <source>
        <dbReference type="EMBL" id="OGZ85299.1"/>
    </source>
</evidence>
<dbReference type="Pfam" id="PF00696">
    <property type="entry name" value="AA_kinase"/>
    <property type="match status" value="1"/>
</dbReference>
<dbReference type="PANTHER" id="PTHR42833">
    <property type="entry name" value="URIDYLATE KINASE"/>
    <property type="match status" value="1"/>
</dbReference>
<sequence>MANKETIIISLGGSLVAPGEIDLGFLKNFKHSLQKYLGVKRFFIFVGGGKVTRMYQKALLEFGAKPADRDWMGINITRLNAEIVKQLFQGYSFDKVVTDPTKKVKTTKDIIVGAGWKPGWSTDYDAVLVAKNHNAKIIINLSNIDYVYDKNPSQFPDAKPLKEIDWKSFTRIVGDKWTPGLSMPFDPKASKLAERLKLKVVMINGKNLERLEDFLNNKRFIGTTIQ</sequence>
<evidence type="ECO:0000256" key="6">
    <source>
        <dbReference type="ARBA" id="ARBA00022741"/>
    </source>
</evidence>
<proteinExistence type="inferred from homology"/>
<gene>
    <name evidence="12" type="ORF">A2401_00875</name>
</gene>